<comment type="caution">
    <text evidence="1">The sequence shown here is derived from an EMBL/GenBank/DDBJ whole genome shotgun (WGS) entry which is preliminary data.</text>
</comment>
<evidence type="ECO:0000313" key="1">
    <source>
        <dbReference type="EMBL" id="KAI4385187.1"/>
    </source>
</evidence>
<name>A0ACB9S3B2_9MYRT</name>
<proteinExistence type="predicted"/>
<gene>
    <name evidence="1" type="ORF">MLD38_003241</name>
</gene>
<evidence type="ECO:0000313" key="2">
    <source>
        <dbReference type="Proteomes" id="UP001057402"/>
    </source>
</evidence>
<dbReference type="Proteomes" id="UP001057402">
    <property type="component" value="Chromosome 2"/>
</dbReference>
<organism evidence="1 2">
    <name type="scientific">Melastoma candidum</name>
    <dbReference type="NCBI Taxonomy" id="119954"/>
    <lineage>
        <taxon>Eukaryota</taxon>
        <taxon>Viridiplantae</taxon>
        <taxon>Streptophyta</taxon>
        <taxon>Embryophyta</taxon>
        <taxon>Tracheophyta</taxon>
        <taxon>Spermatophyta</taxon>
        <taxon>Magnoliopsida</taxon>
        <taxon>eudicotyledons</taxon>
        <taxon>Gunneridae</taxon>
        <taxon>Pentapetalae</taxon>
        <taxon>rosids</taxon>
        <taxon>malvids</taxon>
        <taxon>Myrtales</taxon>
        <taxon>Melastomataceae</taxon>
        <taxon>Melastomatoideae</taxon>
        <taxon>Melastomateae</taxon>
        <taxon>Melastoma</taxon>
    </lineage>
</organism>
<sequence>MSSRKGNGSSSKVAVDISQRADALSKGVADLYFDSAQDNGGEWEVCARKSKNKNGTSAARPLLGQSSTSRALGQPELPQRPGMRTSGGSGRALGNAWSVRAGDVRNPGGRGRAVPPTANKVFEQVNMMSQPVIGAPLQHGWKWQGKFGSSQGNFVDEVEAEISKDVEVENEEVQDDDEDEDDDSDVGDFDDDMMSDGFDSDSTKKSYESRKNNHWFKKFFEMLDSLSVDEINEQARQWHCPACCGGPGAIDWYRGLQPLMTHARTVGAKRVRLHRELAELLDDELRKRGTSVIPSGEVFGKWKGLKEEEKDHDIIWPPMVMIMNTWLEKDDNEKWIGMGNQELLDCFNKYAAVKARHSYGPQGHRGMSVLIFESSPRGYLEAERLHKHFIEQGTDRYSWEHRRVLFHPGGKRQLYGFMPGKEELEIFNRHSPGKTKLKYEIRSFHEMVVNQIRQMTEDNQQLGYLKDKVVKEQRNAKALEESFGKVSEKLRKTMEENQIVRKRTQMQHEQNKEELDFQEQFFKDQMNYMHEEIKTKEEEFERLQQEKREKMKQSTADSSTVRDKKSRLEEIVKQIQLQDEEMEEFVVERERLVQVHEEKLQDMKKRHWDEELELEKEFNSQLTQLMGKYSPSPPTGQ</sequence>
<keyword evidence="2" id="KW-1185">Reference proteome</keyword>
<reference evidence="2" key="1">
    <citation type="journal article" date="2023" name="Front. Plant Sci.">
        <title>Chromosomal-level genome assembly of Melastoma candidum provides insights into trichome evolution.</title>
        <authorList>
            <person name="Zhong Y."/>
            <person name="Wu W."/>
            <person name="Sun C."/>
            <person name="Zou P."/>
            <person name="Liu Y."/>
            <person name="Dai S."/>
            <person name="Zhou R."/>
        </authorList>
    </citation>
    <scope>NUCLEOTIDE SEQUENCE [LARGE SCALE GENOMIC DNA]</scope>
</reference>
<accession>A0ACB9S3B2</accession>
<protein>
    <submittedName>
        <fullName evidence="1">Uncharacterized protein</fullName>
    </submittedName>
</protein>
<dbReference type="EMBL" id="CM042881">
    <property type="protein sequence ID" value="KAI4385187.1"/>
    <property type="molecule type" value="Genomic_DNA"/>
</dbReference>